<organism evidence="4">
    <name type="scientific">Arion vulgaris</name>
    <dbReference type="NCBI Taxonomy" id="1028688"/>
    <lineage>
        <taxon>Eukaryota</taxon>
        <taxon>Metazoa</taxon>
        <taxon>Spiralia</taxon>
        <taxon>Lophotrochozoa</taxon>
        <taxon>Mollusca</taxon>
        <taxon>Gastropoda</taxon>
        <taxon>Heterobranchia</taxon>
        <taxon>Euthyneura</taxon>
        <taxon>Panpulmonata</taxon>
        <taxon>Eupulmonata</taxon>
        <taxon>Stylommatophora</taxon>
        <taxon>Helicina</taxon>
        <taxon>Arionoidea</taxon>
        <taxon>Arionidae</taxon>
        <taxon>Arion</taxon>
    </lineage>
</organism>
<dbReference type="PANTHER" id="PTHR19991">
    <property type="entry name" value="L 2 01289"/>
    <property type="match status" value="1"/>
</dbReference>
<feature type="non-terminal residue" evidence="4">
    <location>
        <position position="1"/>
    </location>
</feature>
<dbReference type="InterPro" id="IPR036249">
    <property type="entry name" value="Thioredoxin-like_sf"/>
</dbReference>
<accession>A0A0B7ANF6</accession>
<dbReference type="SUPFAM" id="SSF52833">
    <property type="entry name" value="Thioredoxin-like"/>
    <property type="match status" value="2"/>
</dbReference>
<dbReference type="Gene3D" id="3.40.30.10">
    <property type="entry name" value="Glutaredoxin"/>
    <property type="match status" value="2"/>
</dbReference>
<sequence length="362" mass="40158">QEGTHEHEGAHVQNDAHVHEGAHGQEGAHVHAHDHVQEGAHVHEHAHVQEAAQGHESTQEQKVAHGQEAAHGQEEASVVAKVIQDIDLSFWQQAHSGKQKLLVLLYQPDSCDKCKVTLDSVAQLVGQPEIPSDLEIVKSSNADLVSHLGVNQFPSLVYLRENSHVTYDGSFGVEDLLEWVQLATQQVTHALNDESFEHLTQASTGATTGDWLVVFYKDTCKNVLLALDTLGVRLHGRINVAKVNIPDSPSQVERFKISECPEIIFFRQGRMYRYTLPVLDVASLRSFVDGFYKNVQAQPVPIPKSNFDFLTENIADYIKIQLEGENRNAILAGLVGVVTSFLFLVICCFRSTGGDTRKEKKE</sequence>
<evidence type="ECO:0000313" key="4">
    <source>
        <dbReference type="EMBL" id="CEK82564.1"/>
    </source>
</evidence>
<keyword evidence="2" id="KW-0472">Membrane</keyword>
<proteinExistence type="predicted"/>
<dbReference type="PANTHER" id="PTHR19991:SF2">
    <property type="entry name" value="GH08893P"/>
    <property type="match status" value="1"/>
</dbReference>
<name>A0A0B7ANF6_9EUPU</name>
<protein>
    <recommendedName>
        <fullName evidence="3">Thioredoxin domain-containing protein</fullName>
    </recommendedName>
</protein>
<feature type="region of interest" description="Disordered" evidence="1">
    <location>
        <begin position="50"/>
        <end position="73"/>
    </location>
</feature>
<feature type="transmembrane region" description="Helical" evidence="2">
    <location>
        <begin position="329"/>
        <end position="349"/>
    </location>
</feature>
<dbReference type="Pfam" id="PF00085">
    <property type="entry name" value="Thioredoxin"/>
    <property type="match status" value="1"/>
</dbReference>
<dbReference type="CDD" id="cd02961">
    <property type="entry name" value="PDI_a_family"/>
    <property type="match status" value="1"/>
</dbReference>
<dbReference type="EMBL" id="HACG01035699">
    <property type="protein sequence ID" value="CEK82564.1"/>
    <property type="molecule type" value="Transcribed_RNA"/>
</dbReference>
<evidence type="ECO:0000259" key="3">
    <source>
        <dbReference type="Pfam" id="PF00085"/>
    </source>
</evidence>
<reference evidence="4" key="1">
    <citation type="submission" date="2014-12" db="EMBL/GenBank/DDBJ databases">
        <title>Insight into the proteome of Arion vulgaris.</title>
        <authorList>
            <person name="Aradska J."/>
            <person name="Bulat T."/>
            <person name="Smidak R."/>
            <person name="Sarate P."/>
            <person name="Gangsoo J."/>
            <person name="Sialana F."/>
            <person name="Bilban M."/>
            <person name="Lubec G."/>
        </authorList>
    </citation>
    <scope>NUCLEOTIDE SEQUENCE</scope>
    <source>
        <tissue evidence="4">Skin</tissue>
    </source>
</reference>
<dbReference type="InterPro" id="IPR013766">
    <property type="entry name" value="Thioredoxin_domain"/>
</dbReference>
<dbReference type="AlphaFoldDB" id="A0A0B7ANF6"/>
<gene>
    <name evidence="4" type="primary">ORF132282</name>
</gene>
<evidence type="ECO:0000256" key="2">
    <source>
        <dbReference type="SAM" id="Phobius"/>
    </source>
</evidence>
<evidence type="ECO:0000256" key="1">
    <source>
        <dbReference type="SAM" id="MobiDB-lite"/>
    </source>
</evidence>
<keyword evidence="2" id="KW-0812">Transmembrane</keyword>
<feature type="domain" description="Thioredoxin" evidence="3">
    <location>
        <begin position="189"/>
        <end position="272"/>
    </location>
</feature>
<keyword evidence="2" id="KW-1133">Transmembrane helix</keyword>